<dbReference type="CDD" id="cd01167">
    <property type="entry name" value="bac_FRK"/>
    <property type="match status" value="1"/>
</dbReference>
<name>D7MUB0_ARALL</name>
<dbReference type="InterPro" id="IPR002173">
    <property type="entry name" value="Carboh/pur_kinase_PfkB_CS"/>
</dbReference>
<accession>D7MUB0</accession>
<dbReference type="FunFam" id="3.40.1190.20:FF:000005">
    <property type="entry name" value="Probable fructokinase-2"/>
    <property type="match status" value="1"/>
</dbReference>
<dbReference type="Gene3D" id="3.40.1190.20">
    <property type="match status" value="1"/>
</dbReference>
<evidence type="ECO:0000256" key="7">
    <source>
        <dbReference type="ARBA" id="ARBA00023277"/>
    </source>
</evidence>
<sequence>MGENAISGNLKNLKDRYKRFRNSCGVSLAETPAFKKAPGGAPANVAVGVSRLGPLGGSSAFIGKVGDDEFGRMLADILRLNNVDNSGMRFDHNARTALAFVTLRGDGEREFLFFRHPSADMLLLESELDKDLIQKAKIFHYGSISLIEEPCRSTQLAAMKIAKSAGSLLSYDPNLRLPLWPSEEAARKEIMSIWNLADVIKISEDEITFLTGGDDPYDDDVVLQKLFHPNLKLLVVSKDLMAEFKGRVGGVKVKPVDTTGAGDAFVSGLLNSLASELTLLKDEKKLREALIFANACGAITVTERGAIPAMPSMDAVEDLLTSTRS</sequence>
<dbReference type="PROSITE" id="PS00583">
    <property type="entry name" value="PFKB_KINASES_1"/>
    <property type="match status" value="1"/>
</dbReference>
<organism evidence="13">
    <name type="scientific">Arabidopsis lyrata subsp. lyrata</name>
    <name type="common">Lyre-leaved rock-cress</name>
    <dbReference type="NCBI Taxonomy" id="81972"/>
    <lineage>
        <taxon>Eukaryota</taxon>
        <taxon>Viridiplantae</taxon>
        <taxon>Streptophyta</taxon>
        <taxon>Embryophyta</taxon>
        <taxon>Tracheophyta</taxon>
        <taxon>Spermatophyta</taxon>
        <taxon>Magnoliopsida</taxon>
        <taxon>eudicotyledons</taxon>
        <taxon>Gunneridae</taxon>
        <taxon>Pentapetalae</taxon>
        <taxon>rosids</taxon>
        <taxon>malvids</taxon>
        <taxon>Brassicales</taxon>
        <taxon>Brassicaceae</taxon>
        <taxon>Camelineae</taxon>
        <taxon>Arabidopsis</taxon>
    </lineage>
</organism>
<evidence type="ECO:0000256" key="9">
    <source>
        <dbReference type="ARBA" id="ARBA00038887"/>
    </source>
</evidence>
<dbReference type="GO" id="GO:0008865">
    <property type="term" value="F:fructokinase activity"/>
    <property type="evidence" value="ECO:0007669"/>
    <property type="project" value="UniProtKB-EC"/>
</dbReference>
<dbReference type="PANTHER" id="PTHR43085">
    <property type="entry name" value="HEXOKINASE FAMILY MEMBER"/>
    <property type="match status" value="1"/>
</dbReference>
<gene>
    <name evidence="12" type="ORF">ARALYDRAFT_685073</name>
</gene>
<evidence type="ECO:0000256" key="4">
    <source>
        <dbReference type="ARBA" id="ARBA00022741"/>
    </source>
</evidence>
<comment type="catalytic activity">
    <reaction evidence="10">
        <text>D-fructose + ATP = D-fructose 6-phosphate + ADP + H(+)</text>
        <dbReference type="Rhea" id="RHEA:16125"/>
        <dbReference type="ChEBI" id="CHEBI:15378"/>
        <dbReference type="ChEBI" id="CHEBI:30616"/>
        <dbReference type="ChEBI" id="CHEBI:37721"/>
        <dbReference type="ChEBI" id="CHEBI:61527"/>
        <dbReference type="ChEBI" id="CHEBI:456216"/>
        <dbReference type="EC" id="2.7.1.4"/>
    </reaction>
</comment>
<dbReference type="EC" id="2.7.1.4" evidence="9"/>
<dbReference type="STRING" id="81972.D7MUB0"/>
<dbReference type="Pfam" id="PF00294">
    <property type="entry name" value="PfkB"/>
    <property type="match status" value="1"/>
</dbReference>
<dbReference type="AlphaFoldDB" id="D7MUB0"/>
<comment type="pathway">
    <text evidence="1">Glycan biosynthesis; starch biosynthesis.</text>
</comment>
<dbReference type="EMBL" id="GL348720">
    <property type="protein sequence ID" value="EFH40601.1"/>
    <property type="molecule type" value="Genomic_DNA"/>
</dbReference>
<proteinExistence type="inferred from homology"/>
<dbReference type="Proteomes" id="UP000008694">
    <property type="component" value="Unassembled WGS sequence"/>
</dbReference>
<dbReference type="GO" id="GO:0005524">
    <property type="term" value="F:ATP binding"/>
    <property type="evidence" value="ECO:0007669"/>
    <property type="project" value="UniProtKB-KW"/>
</dbReference>
<evidence type="ECO:0000256" key="1">
    <source>
        <dbReference type="ARBA" id="ARBA00004727"/>
    </source>
</evidence>
<reference evidence="13" key="1">
    <citation type="journal article" date="2011" name="Nat. Genet.">
        <title>The Arabidopsis lyrata genome sequence and the basis of rapid genome size change.</title>
        <authorList>
            <person name="Hu T.T."/>
            <person name="Pattyn P."/>
            <person name="Bakker E.G."/>
            <person name="Cao J."/>
            <person name="Cheng J.-F."/>
            <person name="Clark R.M."/>
            <person name="Fahlgren N."/>
            <person name="Fawcett J.A."/>
            <person name="Grimwood J."/>
            <person name="Gundlach H."/>
            <person name="Haberer G."/>
            <person name="Hollister J.D."/>
            <person name="Ossowski S."/>
            <person name="Ottilar R.P."/>
            <person name="Salamov A.A."/>
            <person name="Schneeberger K."/>
            <person name="Spannagl M."/>
            <person name="Wang X."/>
            <person name="Yang L."/>
            <person name="Nasrallah M.E."/>
            <person name="Bergelson J."/>
            <person name="Carrington J.C."/>
            <person name="Gaut B.S."/>
            <person name="Schmutz J."/>
            <person name="Mayer K.F.X."/>
            <person name="Van de Peer Y."/>
            <person name="Grigoriev I.V."/>
            <person name="Nordborg M."/>
            <person name="Weigel D."/>
            <person name="Guo Y.-L."/>
        </authorList>
    </citation>
    <scope>NUCLEOTIDE SEQUENCE [LARGE SCALE GENOMIC DNA]</scope>
    <source>
        <strain evidence="13">cv. MN47</strain>
    </source>
</reference>
<evidence type="ECO:0000256" key="2">
    <source>
        <dbReference type="ARBA" id="ARBA00010688"/>
    </source>
</evidence>
<keyword evidence="13" id="KW-1185">Reference proteome</keyword>
<comment type="similarity">
    <text evidence="2">Belongs to the carbohydrate kinase PfkB family.</text>
</comment>
<evidence type="ECO:0000313" key="12">
    <source>
        <dbReference type="EMBL" id="EFH40601.1"/>
    </source>
</evidence>
<dbReference type="Gramene" id="Al_scaffold_0008_1893">
    <property type="protein sequence ID" value="Al_scaffold_0008_1893"/>
    <property type="gene ID" value="Al_scaffold_0008_1893"/>
</dbReference>
<keyword evidence="7" id="KW-0119">Carbohydrate metabolism</keyword>
<keyword evidence="3" id="KW-0808">Transferase</keyword>
<protein>
    <recommendedName>
        <fullName evidence="9">fructokinase</fullName>
        <ecNumber evidence="9">2.7.1.4</ecNumber>
    </recommendedName>
</protein>
<evidence type="ECO:0000256" key="10">
    <source>
        <dbReference type="ARBA" id="ARBA00048451"/>
    </source>
</evidence>
<dbReference type="SUPFAM" id="SSF53613">
    <property type="entry name" value="Ribokinase-like"/>
    <property type="match status" value="1"/>
</dbReference>
<dbReference type="GO" id="GO:0006000">
    <property type="term" value="P:fructose metabolic process"/>
    <property type="evidence" value="ECO:0007669"/>
    <property type="project" value="TreeGrafter"/>
</dbReference>
<comment type="function">
    <text evidence="8">May play an important role in maintaining the flux of carbon towards starch formation.</text>
</comment>
<keyword evidence="4" id="KW-0547">Nucleotide-binding</keyword>
<dbReference type="GO" id="GO:0005829">
    <property type="term" value="C:cytosol"/>
    <property type="evidence" value="ECO:0007669"/>
    <property type="project" value="TreeGrafter"/>
</dbReference>
<dbReference type="InterPro" id="IPR011611">
    <property type="entry name" value="PfkB_dom"/>
</dbReference>
<dbReference type="eggNOG" id="KOG2855">
    <property type="taxonomic scope" value="Eukaryota"/>
</dbReference>
<evidence type="ECO:0000259" key="11">
    <source>
        <dbReference type="Pfam" id="PF00294"/>
    </source>
</evidence>
<feature type="domain" description="Carbohydrate kinase PfkB" evidence="11">
    <location>
        <begin position="26"/>
        <end position="312"/>
    </location>
</feature>
<dbReference type="PANTHER" id="PTHR43085:SF7">
    <property type="entry name" value="FRUCTOKINASE-7-RELATED"/>
    <property type="match status" value="1"/>
</dbReference>
<keyword evidence="6" id="KW-0067">ATP-binding</keyword>
<dbReference type="InterPro" id="IPR050306">
    <property type="entry name" value="PfkB_Carbo_kinase"/>
</dbReference>
<dbReference type="HOGENOM" id="CLU_027634_6_1_1"/>
<dbReference type="PROSITE" id="PS00584">
    <property type="entry name" value="PFKB_KINASES_2"/>
    <property type="match status" value="1"/>
</dbReference>
<evidence type="ECO:0000313" key="13">
    <source>
        <dbReference type="Proteomes" id="UP000008694"/>
    </source>
</evidence>
<evidence type="ECO:0000256" key="5">
    <source>
        <dbReference type="ARBA" id="ARBA00022777"/>
    </source>
</evidence>
<dbReference type="InterPro" id="IPR029056">
    <property type="entry name" value="Ribokinase-like"/>
</dbReference>
<keyword evidence="5" id="KW-0418">Kinase</keyword>
<evidence type="ECO:0000256" key="8">
    <source>
        <dbReference type="ARBA" id="ARBA00037195"/>
    </source>
</evidence>
<evidence type="ECO:0000256" key="6">
    <source>
        <dbReference type="ARBA" id="ARBA00022840"/>
    </source>
</evidence>
<evidence type="ECO:0000256" key="3">
    <source>
        <dbReference type="ARBA" id="ARBA00022679"/>
    </source>
</evidence>